<dbReference type="AlphaFoldDB" id="A0AAD6QZ17"/>
<evidence type="ECO:0000313" key="2">
    <source>
        <dbReference type="Proteomes" id="UP001164929"/>
    </source>
</evidence>
<accession>A0AAD6QZ17</accession>
<dbReference type="EMBL" id="JAQIZT010000004">
    <property type="protein sequence ID" value="KAJ6999321.1"/>
    <property type="molecule type" value="Genomic_DNA"/>
</dbReference>
<gene>
    <name evidence="1" type="ORF">NC653_010114</name>
</gene>
<protein>
    <submittedName>
        <fullName evidence="1">Uncharacterized protein</fullName>
    </submittedName>
</protein>
<organism evidence="1 2">
    <name type="scientific">Populus alba x Populus x berolinensis</name>
    <dbReference type="NCBI Taxonomy" id="444605"/>
    <lineage>
        <taxon>Eukaryota</taxon>
        <taxon>Viridiplantae</taxon>
        <taxon>Streptophyta</taxon>
        <taxon>Embryophyta</taxon>
        <taxon>Tracheophyta</taxon>
        <taxon>Spermatophyta</taxon>
        <taxon>Magnoliopsida</taxon>
        <taxon>eudicotyledons</taxon>
        <taxon>Gunneridae</taxon>
        <taxon>Pentapetalae</taxon>
        <taxon>rosids</taxon>
        <taxon>fabids</taxon>
        <taxon>Malpighiales</taxon>
        <taxon>Salicaceae</taxon>
        <taxon>Saliceae</taxon>
        <taxon>Populus</taxon>
    </lineage>
</organism>
<reference evidence="1 2" key="1">
    <citation type="journal article" date="2023" name="Mol. Ecol. Resour.">
        <title>Chromosome-level genome assembly of a triploid poplar Populus alba 'Berolinensis'.</title>
        <authorList>
            <person name="Chen S."/>
            <person name="Yu Y."/>
            <person name="Wang X."/>
            <person name="Wang S."/>
            <person name="Zhang T."/>
            <person name="Zhou Y."/>
            <person name="He R."/>
            <person name="Meng N."/>
            <person name="Wang Y."/>
            <person name="Liu W."/>
            <person name="Liu Z."/>
            <person name="Liu J."/>
            <person name="Guo Q."/>
            <person name="Huang H."/>
            <person name="Sederoff R.R."/>
            <person name="Wang G."/>
            <person name="Qu G."/>
            <person name="Chen S."/>
        </authorList>
    </citation>
    <scope>NUCLEOTIDE SEQUENCE [LARGE SCALE GENOMIC DNA]</scope>
    <source>
        <strain evidence="1">SC-2020</strain>
    </source>
</reference>
<name>A0AAD6QZ17_9ROSI</name>
<keyword evidence="2" id="KW-1185">Reference proteome</keyword>
<sequence length="31" mass="3751">MTVFLSLQQRSHGMESWVIQVESLLWLKYQI</sequence>
<proteinExistence type="predicted"/>
<comment type="caution">
    <text evidence="1">The sequence shown here is derived from an EMBL/GenBank/DDBJ whole genome shotgun (WGS) entry which is preliminary data.</text>
</comment>
<evidence type="ECO:0000313" key="1">
    <source>
        <dbReference type="EMBL" id="KAJ6999321.1"/>
    </source>
</evidence>
<dbReference type="Proteomes" id="UP001164929">
    <property type="component" value="Chromosome 4"/>
</dbReference>